<evidence type="ECO:0008006" key="3">
    <source>
        <dbReference type="Google" id="ProtNLM"/>
    </source>
</evidence>
<evidence type="ECO:0000313" key="1">
    <source>
        <dbReference type="EMBL" id="SHF81683.1"/>
    </source>
</evidence>
<organism evidence="1 2">
    <name type="scientific">Modicisalibacter ilicicola DSM 19980</name>
    <dbReference type="NCBI Taxonomy" id="1121942"/>
    <lineage>
        <taxon>Bacteria</taxon>
        <taxon>Pseudomonadati</taxon>
        <taxon>Pseudomonadota</taxon>
        <taxon>Gammaproteobacteria</taxon>
        <taxon>Oceanospirillales</taxon>
        <taxon>Halomonadaceae</taxon>
        <taxon>Modicisalibacter</taxon>
    </lineage>
</organism>
<reference evidence="1 2" key="1">
    <citation type="submission" date="2016-11" db="EMBL/GenBank/DDBJ databases">
        <authorList>
            <person name="Jaros S."/>
            <person name="Januszkiewicz K."/>
            <person name="Wedrychowicz H."/>
        </authorList>
    </citation>
    <scope>NUCLEOTIDE SEQUENCE [LARGE SCALE GENOMIC DNA]</scope>
    <source>
        <strain evidence="1 2">DSM 19980</strain>
    </source>
</reference>
<protein>
    <recommendedName>
        <fullName evidence="3">Transposase, Mutator family</fullName>
    </recommendedName>
</protein>
<name>A0A1M5EQV5_9GAMM</name>
<dbReference type="Proteomes" id="UP000184346">
    <property type="component" value="Unassembled WGS sequence"/>
</dbReference>
<accession>A0A1M5EQV5</accession>
<keyword evidence="2" id="KW-1185">Reference proteome</keyword>
<dbReference type="EMBL" id="FQUJ01000025">
    <property type="protein sequence ID" value="SHF81683.1"/>
    <property type="molecule type" value="Genomic_DNA"/>
</dbReference>
<gene>
    <name evidence="1" type="ORF">SAMN02745148_03599</name>
</gene>
<sequence>MTNSTLQAVTQPDAGVTDPLHELLRKGARDLIAKAVEAELSTFLEQYADKTLEDGRRAVVRNGYLPERTVQTGIGDV</sequence>
<evidence type="ECO:0000313" key="2">
    <source>
        <dbReference type="Proteomes" id="UP000184346"/>
    </source>
</evidence>
<feature type="non-terminal residue" evidence="1">
    <location>
        <position position="77"/>
    </location>
</feature>
<dbReference type="AlphaFoldDB" id="A0A1M5EQV5"/>
<proteinExistence type="predicted"/>